<dbReference type="SUPFAM" id="SSF55874">
    <property type="entry name" value="ATPase domain of HSP90 chaperone/DNA topoisomerase II/histidine kinase"/>
    <property type="match status" value="1"/>
</dbReference>
<dbReference type="InterPro" id="IPR050428">
    <property type="entry name" value="TCS_sensor_his_kinase"/>
</dbReference>
<dbReference type="GO" id="GO:0000155">
    <property type="term" value="F:phosphorelay sensor kinase activity"/>
    <property type="evidence" value="ECO:0007669"/>
    <property type="project" value="InterPro"/>
</dbReference>
<comment type="catalytic activity">
    <reaction evidence="1">
        <text>ATP + protein L-histidine = ADP + protein N-phospho-L-histidine.</text>
        <dbReference type="EC" id="2.7.13.3"/>
    </reaction>
</comment>
<evidence type="ECO:0000256" key="5">
    <source>
        <dbReference type="ARBA" id="ARBA00022679"/>
    </source>
</evidence>
<evidence type="ECO:0000256" key="7">
    <source>
        <dbReference type="ARBA" id="ARBA00022777"/>
    </source>
</evidence>
<evidence type="ECO:0000256" key="10">
    <source>
        <dbReference type="ARBA" id="ARBA00023136"/>
    </source>
</evidence>
<sequence length="480" mass="49579">MALLTALAVALAVAVCAAAGWYLTRNQLYHELDRRLGASAGAPPGPEGPGSPEGPGGPGRGVQRMLGRQIEAALLDCRAEASTGTGDGRGFGPYEIVQVINAQGRPCTVPDAGSLKITAADAAVARGGGDRALHDGTGVNASGRTEDVRVLTFPAHTDDGTPIAVSVALSLDEVEGPLDNLALLLVAVTALGVLVSAAAGLMIARASLRPVDELTGVVEHIARTEDLATPIPAEGTDEIARLSRSFNAMTSALAASRERQQQLIADAGHELRTPLTSLRTNIDLLLRAEATGRDLPAAARHNLLVSVKAQMQELSSLVGDLLELARPDEAEPVLQTVALHEVVDRAVQRARLRGPGLTVRADTRPWYVRGDPASLERAVVNLLDNAVKFSPPAGTVTVALAGGELTVRDHGPGIPAADLPHVFERFWRSPSARSLPGSGLGLSIVARVVGEMGGTVALEPAAGGGALARVRLPGTGAPRD</sequence>
<evidence type="ECO:0000259" key="14">
    <source>
        <dbReference type="PROSITE" id="PS50885"/>
    </source>
</evidence>
<dbReference type="AlphaFoldDB" id="A0A6I4MKD5"/>
<keyword evidence="8 12" id="KW-1133">Transmembrane helix</keyword>
<evidence type="ECO:0000256" key="8">
    <source>
        <dbReference type="ARBA" id="ARBA00022989"/>
    </source>
</evidence>
<dbReference type="Pfam" id="PF00512">
    <property type="entry name" value="HisKA"/>
    <property type="match status" value="1"/>
</dbReference>
<keyword evidence="10 12" id="KW-0472">Membrane</keyword>
<keyword evidence="9" id="KW-0902">Two-component regulatory system</keyword>
<evidence type="ECO:0000313" key="16">
    <source>
        <dbReference type="Proteomes" id="UP000462055"/>
    </source>
</evidence>
<dbReference type="InterPro" id="IPR003661">
    <property type="entry name" value="HisK_dim/P_dom"/>
</dbReference>
<evidence type="ECO:0000256" key="6">
    <source>
        <dbReference type="ARBA" id="ARBA00022692"/>
    </source>
</evidence>
<dbReference type="SUPFAM" id="SSF47384">
    <property type="entry name" value="Homodimeric domain of signal transducing histidine kinase"/>
    <property type="match status" value="1"/>
</dbReference>
<evidence type="ECO:0000256" key="9">
    <source>
        <dbReference type="ARBA" id="ARBA00023012"/>
    </source>
</evidence>
<keyword evidence="4" id="KW-0597">Phosphoprotein</keyword>
<dbReference type="InterPro" id="IPR003594">
    <property type="entry name" value="HATPase_dom"/>
</dbReference>
<dbReference type="PROSITE" id="PS50109">
    <property type="entry name" value="HIS_KIN"/>
    <property type="match status" value="1"/>
</dbReference>
<dbReference type="CDD" id="cd00082">
    <property type="entry name" value="HisKA"/>
    <property type="match status" value="1"/>
</dbReference>
<dbReference type="Gene3D" id="3.30.565.10">
    <property type="entry name" value="Histidine kinase-like ATPase, C-terminal domain"/>
    <property type="match status" value="1"/>
</dbReference>
<dbReference type="EMBL" id="WBMS02000055">
    <property type="protein sequence ID" value="MWA06678.1"/>
    <property type="molecule type" value="Genomic_DNA"/>
</dbReference>
<feature type="domain" description="Histidine kinase" evidence="13">
    <location>
        <begin position="266"/>
        <end position="476"/>
    </location>
</feature>
<dbReference type="InterPro" id="IPR005467">
    <property type="entry name" value="His_kinase_dom"/>
</dbReference>
<organism evidence="15 16">
    <name type="scientific">Actinomadura physcomitrii</name>
    <dbReference type="NCBI Taxonomy" id="2650748"/>
    <lineage>
        <taxon>Bacteria</taxon>
        <taxon>Bacillati</taxon>
        <taxon>Actinomycetota</taxon>
        <taxon>Actinomycetes</taxon>
        <taxon>Streptosporangiales</taxon>
        <taxon>Thermomonosporaceae</taxon>
        <taxon>Actinomadura</taxon>
    </lineage>
</organism>
<accession>A0A6I4MKD5</accession>
<keyword evidence="6 12" id="KW-0812">Transmembrane</keyword>
<proteinExistence type="predicted"/>
<dbReference type="SUPFAM" id="SSF158472">
    <property type="entry name" value="HAMP domain-like"/>
    <property type="match status" value="1"/>
</dbReference>
<dbReference type="GO" id="GO:0005886">
    <property type="term" value="C:plasma membrane"/>
    <property type="evidence" value="ECO:0007669"/>
    <property type="project" value="UniProtKB-SubCell"/>
</dbReference>
<feature type="region of interest" description="Disordered" evidence="11">
    <location>
        <begin position="37"/>
        <end position="62"/>
    </location>
</feature>
<evidence type="ECO:0000256" key="4">
    <source>
        <dbReference type="ARBA" id="ARBA00022553"/>
    </source>
</evidence>
<evidence type="ECO:0000313" key="15">
    <source>
        <dbReference type="EMBL" id="MWA06678.1"/>
    </source>
</evidence>
<keyword evidence="7" id="KW-0418">Kinase</keyword>
<evidence type="ECO:0000256" key="2">
    <source>
        <dbReference type="ARBA" id="ARBA00004236"/>
    </source>
</evidence>
<dbReference type="Gene3D" id="1.10.287.130">
    <property type="match status" value="1"/>
</dbReference>
<dbReference type="InterPro" id="IPR036097">
    <property type="entry name" value="HisK_dim/P_sf"/>
</dbReference>
<dbReference type="PANTHER" id="PTHR45436:SF5">
    <property type="entry name" value="SENSOR HISTIDINE KINASE TRCS"/>
    <property type="match status" value="1"/>
</dbReference>
<dbReference type="Gene3D" id="6.10.340.10">
    <property type="match status" value="1"/>
</dbReference>
<dbReference type="PRINTS" id="PR00344">
    <property type="entry name" value="BCTRLSENSOR"/>
</dbReference>
<dbReference type="InterPro" id="IPR036890">
    <property type="entry name" value="HATPase_C_sf"/>
</dbReference>
<dbReference type="InterPro" id="IPR004358">
    <property type="entry name" value="Sig_transdc_His_kin-like_C"/>
</dbReference>
<dbReference type="EC" id="2.7.13.3" evidence="3"/>
<reference evidence="15" key="1">
    <citation type="submission" date="2019-12" db="EMBL/GenBank/DDBJ databases">
        <title>Actinomadura physcomitrii sp. nov., a novel actinomycete isolated from moss [Physcomitrium sphaericum (Ludw) Fuernr].</title>
        <authorList>
            <person name="Zhuang X."/>
        </authorList>
    </citation>
    <scope>NUCLEOTIDE SEQUENCE [LARGE SCALE GENOMIC DNA]</scope>
    <source>
        <strain evidence="15">LD22</strain>
    </source>
</reference>
<evidence type="ECO:0000256" key="12">
    <source>
        <dbReference type="SAM" id="Phobius"/>
    </source>
</evidence>
<dbReference type="Pfam" id="PF00672">
    <property type="entry name" value="HAMP"/>
    <property type="match status" value="1"/>
</dbReference>
<keyword evidence="16" id="KW-1185">Reference proteome</keyword>
<evidence type="ECO:0000256" key="1">
    <source>
        <dbReference type="ARBA" id="ARBA00000085"/>
    </source>
</evidence>
<keyword evidence="5" id="KW-0808">Transferase</keyword>
<name>A0A6I4MKD5_9ACTN</name>
<dbReference type="Proteomes" id="UP000462055">
    <property type="component" value="Unassembled WGS sequence"/>
</dbReference>
<protein>
    <recommendedName>
        <fullName evidence="3">histidine kinase</fullName>
        <ecNumber evidence="3">2.7.13.3</ecNumber>
    </recommendedName>
</protein>
<comment type="caution">
    <text evidence="15">The sequence shown here is derived from an EMBL/GenBank/DDBJ whole genome shotgun (WGS) entry which is preliminary data.</text>
</comment>
<dbReference type="SMART" id="SM00388">
    <property type="entry name" value="HisKA"/>
    <property type="match status" value="1"/>
</dbReference>
<feature type="domain" description="HAMP" evidence="14">
    <location>
        <begin position="205"/>
        <end position="258"/>
    </location>
</feature>
<dbReference type="SMART" id="SM00387">
    <property type="entry name" value="HATPase_c"/>
    <property type="match status" value="1"/>
</dbReference>
<dbReference type="CDD" id="cd00075">
    <property type="entry name" value="HATPase"/>
    <property type="match status" value="1"/>
</dbReference>
<comment type="subcellular location">
    <subcellularLocation>
        <location evidence="2">Cell membrane</location>
    </subcellularLocation>
</comment>
<gene>
    <name evidence="15" type="ORF">F8568_041300</name>
</gene>
<dbReference type="PANTHER" id="PTHR45436">
    <property type="entry name" value="SENSOR HISTIDINE KINASE YKOH"/>
    <property type="match status" value="1"/>
</dbReference>
<evidence type="ECO:0000256" key="11">
    <source>
        <dbReference type="SAM" id="MobiDB-lite"/>
    </source>
</evidence>
<dbReference type="PROSITE" id="PS50885">
    <property type="entry name" value="HAMP"/>
    <property type="match status" value="1"/>
</dbReference>
<evidence type="ECO:0000256" key="3">
    <source>
        <dbReference type="ARBA" id="ARBA00012438"/>
    </source>
</evidence>
<dbReference type="CDD" id="cd06225">
    <property type="entry name" value="HAMP"/>
    <property type="match status" value="1"/>
</dbReference>
<dbReference type="Pfam" id="PF02518">
    <property type="entry name" value="HATPase_c"/>
    <property type="match status" value="1"/>
</dbReference>
<evidence type="ECO:0000259" key="13">
    <source>
        <dbReference type="PROSITE" id="PS50109"/>
    </source>
</evidence>
<dbReference type="InterPro" id="IPR003660">
    <property type="entry name" value="HAMP_dom"/>
</dbReference>
<feature type="compositionally biased region" description="Gly residues" evidence="11">
    <location>
        <begin position="51"/>
        <end position="60"/>
    </location>
</feature>
<dbReference type="SMART" id="SM00304">
    <property type="entry name" value="HAMP"/>
    <property type="match status" value="1"/>
</dbReference>
<feature type="transmembrane region" description="Helical" evidence="12">
    <location>
        <begin position="181"/>
        <end position="204"/>
    </location>
</feature>